<dbReference type="EMBL" id="MFCV01000006">
    <property type="protein sequence ID" value="OGE33759.1"/>
    <property type="molecule type" value="Genomic_DNA"/>
</dbReference>
<gene>
    <name evidence="1" type="ORF">A3C59_05010</name>
</gene>
<reference evidence="1 2" key="1">
    <citation type="journal article" date="2016" name="Nat. Commun.">
        <title>Thousands of microbial genomes shed light on interconnected biogeochemical processes in an aquifer system.</title>
        <authorList>
            <person name="Anantharaman K."/>
            <person name="Brown C.T."/>
            <person name="Hug L.A."/>
            <person name="Sharon I."/>
            <person name="Castelle C.J."/>
            <person name="Probst A.J."/>
            <person name="Thomas B.C."/>
            <person name="Singh A."/>
            <person name="Wilkins M.J."/>
            <person name="Karaoz U."/>
            <person name="Brodie E.L."/>
            <person name="Williams K.H."/>
            <person name="Hubbard S.S."/>
            <person name="Banfield J.F."/>
        </authorList>
    </citation>
    <scope>NUCLEOTIDE SEQUENCE [LARGE SCALE GENOMIC DNA]</scope>
</reference>
<proteinExistence type="predicted"/>
<evidence type="ECO:0008006" key="3">
    <source>
        <dbReference type="Google" id="ProtNLM"/>
    </source>
</evidence>
<dbReference type="InterPro" id="IPR036390">
    <property type="entry name" value="WH_DNA-bd_sf"/>
</dbReference>
<dbReference type="AlphaFoldDB" id="A0A1F5JYL8"/>
<dbReference type="Proteomes" id="UP000176902">
    <property type="component" value="Unassembled WGS sequence"/>
</dbReference>
<dbReference type="Gene3D" id="1.10.10.10">
    <property type="entry name" value="Winged helix-like DNA-binding domain superfamily/Winged helix DNA-binding domain"/>
    <property type="match status" value="1"/>
</dbReference>
<name>A0A1F5JYL8_9BACT</name>
<protein>
    <recommendedName>
        <fullName evidence="3">Helix-turn-helix domain-containing protein</fullName>
    </recommendedName>
</protein>
<evidence type="ECO:0000313" key="2">
    <source>
        <dbReference type="Proteomes" id="UP000176902"/>
    </source>
</evidence>
<comment type="caution">
    <text evidence="1">The sequence shown here is derived from an EMBL/GenBank/DDBJ whole genome shotgun (WGS) entry which is preliminary data.</text>
</comment>
<dbReference type="Pfam" id="PF13730">
    <property type="entry name" value="HTH_36"/>
    <property type="match status" value="1"/>
</dbReference>
<accession>A0A1F5JYL8</accession>
<evidence type="ECO:0000313" key="1">
    <source>
        <dbReference type="EMBL" id="OGE33759.1"/>
    </source>
</evidence>
<dbReference type="InterPro" id="IPR036388">
    <property type="entry name" value="WH-like_DNA-bd_sf"/>
</dbReference>
<dbReference type="SUPFAM" id="SSF46785">
    <property type="entry name" value="Winged helix' DNA-binding domain"/>
    <property type="match status" value="1"/>
</dbReference>
<organism evidence="1 2">
    <name type="scientific">Candidatus Daviesbacteria bacterium RIFCSPHIGHO2_02_FULL_36_13</name>
    <dbReference type="NCBI Taxonomy" id="1797768"/>
    <lineage>
        <taxon>Bacteria</taxon>
        <taxon>Candidatus Daviesiibacteriota</taxon>
    </lineage>
</organism>
<sequence length="166" mass="19302">MKIKDKFVQIENSVIFNVNIPNSIFRTYMVLKTFKYGEGKVFPSQATLANLRGLSTRSIIYHLQVLKTLNLISYKKRGYSTSNEYFFIGDENFTNDLNDSEEITTSIMQNNSDQIFENLHSNNNEINNTEKNNIDEDFQKQTNKSGMQKILKKNPWIKGNKISNKK</sequence>